<dbReference type="GO" id="GO:0016151">
    <property type="term" value="F:nickel cation binding"/>
    <property type="evidence" value="ECO:0007669"/>
    <property type="project" value="UniProtKB-UniRule"/>
</dbReference>
<keyword evidence="2 4" id="KW-0479">Metal-binding</keyword>
<geneLocation type="plasmid" evidence="6">
    <name>pSULAd1</name>
</geneLocation>
<comment type="similarity">
    <text evidence="4">Belongs to the HypA/HybF family.</text>
</comment>
<dbReference type="AlphaFoldDB" id="G8U1S4"/>
<feature type="binding site" evidence="4">
    <location>
        <position position="77"/>
    </location>
    <ligand>
        <name>Zn(2+)</name>
        <dbReference type="ChEBI" id="CHEBI:29105"/>
    </ligand>
</feature>
<dbReference type="PIRSF" id="PIRSF004761">
    <property type="entry name" value="Hydrgn_mat_HypA"/>
    <property type="match status" value="1"/>
</dbReference>
<proteinExistence type="inferred from homology"/>
<comment type="function">
    <text evidence="4">Involved in the maturation of [NiFe] hydrogenases. Required for nickel insertion into the metal center of the hydrogenase.</text>
</comment>
<dbReference type="Proteomes" id="UP000005439">
    <property type="component" value="Plasmid unnamed"/>
</dbReference>
<protein>
    <recommendedName>
        <fullName evidence="4">Hydrogenase maturation factor HypA</fullName>
    </recommendedName>
</protein>
<organism evidence="5 6">
    <name type="scientific">Sulfobacillus acidophilus (strain ATCC 700253 / DSM 10332 / NAL)</name>
    <dbReference type="NCBI Taxonomy" id="679936"/>
    <lineage>
        <taxon>Bacteria</taxon>
        <taxon>Bacillati</taxon>
        <taxon>Bacillota</taxon>
        <taxon>Clostridia</taxon>
        <taxon>Eubacteriales</taxon>
        <taxon>Clostridiales Family XVII. Incertae Sedis</taxon>
        <taxon>Sulfobacillus</taxon>
    </lineage>
</organism>
<feature type="binding site" evidence="4">
    <location>
        <position position="91"/>
    </location>
    <ligand>
        <name>Zn(2+)</name>
        <dbReference type="ChEBI" id="CHEBI:29105"/>
    </ligand>
</feature>
<keyword evidence="3 4" id="KW-0862">Zinc</keyword>
<keyword evidence="5" id="KW-0614">Plasmid</keyword>
<gene>
    <name evidence="4" type="primary">hypA</name>
    <name evidence="5" type="ordered locus">Sulac_3572</name>
</gene>
<dbReference type="GO" id="GO:0051604">
    <property type="term" value="P:protein maturation"/>
    <property type="evidence" value="ECO:0007669"/>
    <property type="project" value="InterPro"/>
</dbReference>
<dbReference type="NCBIfam" id="TIGR00100">
    <property type="entry name" value="hypA"/>
    <property type="match status" value="1"/>
</dbReference>
<dbReference type="HOGENOM" id="CLU_126929_1_0_9"/>
<dbReference type="InterPro" id="IPR000688">
    <property type="entry name" value="HypA/HybF"/>
</dbReference>
<reference evidence="5 6" key="2">
    <citation type="journal article" date="2012" name="Stand. Genomic Sci.">
        <title>Complete genome sequence of the moderately thermophilic mineral-sulfide-oxidizing firmicute Sulfobacillus acidophilus type strain (NAL(T)).</title>
        <authorList>
            <person name="Anderson I."/>
            <person name="Chertkov O."/>
            <person name="Chen A."/>
            <person name="Saunders E."/>
            <person name="Lapidus A."/>
            <person name="Nolan M."/>
            <person name="Lucas S."/>
            <person name="Hammon N."/>
            <person name="Deshpande S."/>
            <person name="Cheng J.F."/>
            <person name="Han C."/>
            <person name="Tapia R."/>
            <person name="Goodwin L.A."/>
            <person name="Pitluck S."/>
            <person name="Liolios K."/>
            <person name="Pagani I."/>
            <person name="Ivanova N."/>
            <person name="Mikhailova N."/>
            <person name="Pati A."/>
            <person name="Palaniappan K."/>
            <person name="Land M."/>
            <person name="Pan C."/>
            <person name="Rohde M."/>
            <person name="Pukall R."/>
            <person name="Goker M."/>
            <person name="Detter J.C."/>
            <person name="Woyke T."/>
            <person name="Bristow J."/>
            <person name="Eisen J.A."/>
            <person name="Markowitz V."/>
            <person name="Hugenholtz P."/>
            <person name="Kyrpides N.C."/>
            <person name="Klenk H.P."/>
            <person name="Mavromatis K."/>
        </authorList>
    </citation>
    <scope>NUCLEOTIDE SEQUENCE [LARGE SCALE GENOMIC DNA]</scope>
    <source>
        <strain evidence="6">ATCC 700253 / DSM 10332 / NAL</strain>
        <plasmid evidence="6">pSULAd1</plasmid>
    </source>
</reference>
<evidence type="ECO:0000256" key="3">
    <source>
        <dbReference type="ARBA" id="ARBA00022833"/>
    </source>
</evidence>
<evidence type="ECO:0000256" key="4">
    <source>
        <dbReference type="HAMAP-Rule" id="MF_00213"/>
    </source>
</evidence>
<keyword evidence="6" id="KW-1185">Reference proteome</keyword>
<dbReference type="GO" id="GO:0008270">
    <property type="term" value="F:zinc ion binding"/>
    <property type="evidence" value="ECO:0007669"/>
    <property type="project" value="UniProtKB-UniRule"/>
</dbReference>
<dbReference type="PATRIC" id="fig|679936.5.peg.3689"/>
<dbReference type="PANTHER" id="PTHR34535:SF3">
    <property type="entry name" value="HYDROGENASE MATURATION FACTOR HYPA"/>
    <property type="match status" value="1"/>
</dbReference>
<keyword evidence="1 4" id="KW-0533">Nickel</keyword>
<evidence type="ECO:0000313" key="6">
    <source>
        <dbReference type="Proteomes" id="UP000005439"/>
    </source>
</evidence>
<evidence type="ECO:0000256" key="1">
    <source>
        <dbReference type="ARBA" id="ARBA00022596"/>
    </source>
</evidence>
<dbReference type="Gene3D" id="3.30.2320.80">
    <property type="match status" value="1"/>
</dbReference>
<accession>G8U1S4</accession>
<reference evidence="6" key="1">
    <citation type="submission" date="2011-12" db="EMBL/GenBank/DDBJ databases">
        <title>The complete genome of plasmid of Sulfobacillus acidophilus DSM 10332.</title>
        <authorList>
            <person name="Lucas S."/>
            <person name="Han J."/>
            <person name="Lapidus A."/>
            <person name="Bruce D."/>
            <person name="Goodwin L."/>
            <person name="Pitluck S."/>
            <person name="Peters L."/>
            <person name="Kyrpides N."/>
            <person name="Mavromatis K."/>
            <person name="Ivanova N."/>
            <person name="Mikhailova N."/>
            <person name="Chertkov O."/>
            <person name="Saunders E."/>
            <person name="Detter J.C."/>
            <person name="Tapia R."/>
            <person name="Han C."/>
            <person name="Land M."/>
            <person name="Hauser L."/>
            <person name="Markowitz V."/>
            <person name="Cheng J.-F."/>
            <person name="Hugenholtz P."/>
            <person name="Woyke T."/>
            <person name="Wu D."/>
            <person name="Pukall R."/>
            <person name="Gehrich-Schroeter G."/>
            <person name="Schneider S."/>
            <person name="Klenk H.-P."/>
            <person name="Eisen J.A."/>
        </authorList>
    </citation>
    <scope>NUCLEOTIDE SEQUENCE [LARGE SCALE GENOMIC DNA]</scope>
    <source>
        <strain evidence="6">ATCC 700253 / DSM 10332 / NAL</strain>
        <plasmid evidence="6">pSULAd1</plasmid>
    </source>
</reference>
<name>G8U1S4_SULAD</name>
<dbReference type="Pfam" id="PF01155">
    <property type="entry name" value="HypA"/>
    <property type="match status" value="1"/>
</dbReference>
<evidence type="ECO:0000256" key="2">
    <source>
        <dbReference type="ARBA" id="ARBA00022723"/>
    </source>
</evidence>
<feature type="binding site" evidence="4">
    <location>
        <position position="94"/>
    </location>
    <ligand>
        <name>Zn(2+)</name>
        <dbReference type="ChEBI" id="CHEBI:29105"/>
    </ligand>
</feature>
<dbReference type="HAMAP" id="MF_00213">
    <property type="entry name" value="HypA_HybF"/>
    <property type="match status" value="1"/>
</dbReference>
<feature type="binding site" evidence="4">
    <location>
        <position position="2"/>
    </location>
    <ligand>
        <name>Ni(2+)</name>
        <dbReference type="ChEBI" id="CHEBI:49786"/>
    </ligand>
</feature>
<dbReference type="PANTHER" id="PTHR34535">
    <property type="entry name" value="HYDROGENASE MATURATION FACTOR HYPA"/>
    <property type="match status" value="1"/>
</dbReference>
<dbReference type="KEGG" id="sap:Sulac_3572"/>
<dbReference type="EMBL" id="CP003180">
    <property type="protein sequence ID" value="AEW07002.1"/>
    <property type="molecule type" value="Genomic_DNA"/>
</dbReference>
<feature type="binding site" evidence="4">
    <location>
        <position position="74"/>
    </location>
    <ligand>
        <name>Zn(2+)</name>
        <dbReference type="ChEBI" id="CHEBI:29105"/>
    </ligand>
</feature>
<evidence type="ECO:0000313" key="5">
    <source>
        <dbReference type="EMBL" id="AEW07002.1"/>
    </source>
</evidence>
<sequence length="116" mass="12734">MHELSIAHSLIDVAQEAIGENQHNMQVMALRVRIGALSGVVKDALIFAWDIATEGTVLQGAQLKIEDVPIAIFCPVCQEERTLTDSHIFRCPICNTKSGDIRHGRELELVALEVSS</sequence>